<dbReference type="PANTHER" id="PTHR39431">
    <property type="entry name" value="FRPA/C-RELATED PROTEIN"/>
    <property type="match status" value="1"/>
</dbReference>
<feature type="compositionally biased region" description="Low complexity" evidence="1">
    <location>
        <begin position="34"/>
        <end position="45"/>
    </location>
</feature>
<keyword evidence="3" id="KW-1185">Reference proteome</keyword>
<feature type="region of interest" description="Disordered" evidence="1">
    <location>
        <begin position="34"/>
        <end position="58"/>
    </location>
</feature>
<proteinExistence type="predicted"/>
<gene>
    <name evidence="2" type="ORF">VCB98_02410</name>
</gene>
<name>A0AAP6JDX4_9GAMM</name>
<reference evidence="2 3" key="1">
    <citation type="submission" date="2023-12" db="EMBL/GenBank/DDBJ databases">
        <title>Whole-genome sequencing of halo(alkali)philic microorganisms from hypersaline lakes.</title>
        <authorList>
            <person name="Sorokin D.Y."/>
            <person name="Merkel A.Y."/>
            <person name="Messina E."/>
            <person name="Yakimov M."/>
        </authorList>
    </citation>
    <scope>NUCLEOTIDE SEQUENCE [LARGE SCALE GENOMIC DNA]</scope>
    <source>
        <strain evidence="2 3">AB-CW1</strain>
    </source>
</reference>
<comment type="caution">
    <text evidence="2">The sequence shown here is derived from an EMBL/GenBank/DDBJ whole genome shotgun (WGS) entry which is preliminary data.</text>
</comment>
<dbReference type="RefSeq" id="WP_346050111.1">
    <property type="nucleotide sequence ID" value="NZ_JAYGII010000003.1"/>
</dbReference>
<protein>
    <recommendedName>
        <fullName evidence="4">VCBS repeat-containing protein</fullName>
    </recommendedName>
</protein>
<accession>A0AAP6JDX4</accession>
<dbReference type="EMBL" id="JAYGII010000003">
    <property type="protein sequence ID" value="MEA5444667.1"/>
    <property type="molecule type" value="Genomic_DNA"/>
</dbReference>
<evidence type="ECO:0000313" key="2">
    <source>
        <dbReference type="EMBL" id="MEA5444667.1"/>
    </source>
</evidence>
<dbReference type="AlphaFoldDB" id="A0AAP6JDX4"/>
<dbReference type="PANTHER" id="PTHR39431:SF1">
    <property type="entry name" value="FRPA_C-RELATED PROTEIN"/>
    <property type="match status" value="1"/>
</dbReference>
<evidence type="ECO:0000313" key="3">
    <source>
        <dbReference type="Proteomes" id="UP001302316"/>
    </source>
</evidence>
<evidence type="ECO:0008006" key="4">
    <source>
        <dbReference type="Google" id="ProtNLM"/>
    </source>
</evidence>
<dbReference type="Proteomes" id="UP001302316">
    <property type="component" value="Unassembled WGS sequence"/>
</dbReference>
<sequence>MEIANSALRLESRHYQESRSLNVTFSRMQVEIVPPAETPATTTEASQRPLEESQLSEEGMRLSARDALKLSIMKAILERLAGHRFQVFEGESLNPQTPNQESPLTASRPVLDQPLLPEIRWSVELKEIEWRREREHSEFQAIGIVQTRDGREISFIVHLDMARDFESLSVNSLTTRGGPLEDPLVINFDAAAAQLGPDPIEFDLTIDGQLEGMPFLQPGSGFLVHDPDGKGQITSGAQLFGPETGQGFQELARHDDDGNGWIDAGDSIYQDLAIWHRDAAGNFHVSDLSEMGIGAISLDRTDTPFTLTDPQGNTLGQTRKTGLYLGLNGEIGTVQQLDLRV</sequence>
<organism evidence="2 3">
    <name type="scientific">Natronospira elongata</name>
    <dbReference type="NCBI Taxonomy" id="3110268"/>
    <lineage>
        <taxon>Bacteria</taxon>
        <taxon>Pseudomonadati</taxon>
        <taxon>Pseudomonadota</taxon>
        <taxon>Gammaproteobacteria</taxon>
        <taxon>Natronospirales</taxon>
        <taxon>Natronospiraceae</taxon>
        <taxon>Natronospira</taxon>
    </lineage>
</organism>
<evidence type="ECO:0000256" key="1">
    <source>
        <dbReference type="SAM" id="MobiDB-lite"/>
    </source>
</evidence>